<dbReference type="KEGG" id="ain:Acin_1854"/>
<evidence type="ECO:0008006" key="3">
    <source>
        <dbReference type="Google" id="ProtNLM"/>
    </source>
</evidence>
<dbReference type="InParanoid" id="G4Q3Z8"/>
<dbReference type="STRING" id="568816.Acin_1854"/>
<dbReference type="Proteomes" id="UP000007093">
    <property type="component" value="Chromosome"/>
</dbReference>
<protein>
    <recommendedName>
        <fullName evidence="3">Bacteriophage Mu Gam like protein</fullName>
    </recommendedName>
</protein>
<dbReference type="InterPro" id="IPR009951">
    <property type="entry name" value="Host-nuc_inhib_Gam"/>
</dbReference>
<dbReference type="RefSeq" id="WP_014128863.1">
    <property type="nucleotide sequence ID" value="NC_016077.1"/>
</dbReference>
<gene>
    <name evidence="1" type="ordered locus">Acin_1854</name>
</gene>
<dbReference type="Pfam" id="PF07352">
    <property type="entry name" value="Phage_Mu_Gam"/>
    <property type="match status" value="1"/>
</dbReference>
<dbReference type="PATRIC" id="fig|568816.4.peg.1802"/>
<accession>G4Q3Z8</accession>
<dbReference type="GO" id="GO:0042262">
    <property type="term" value="P:DNA protection"/>
    <property type="evidence" value="ECO:0007669"/>
    <property type="project" value="InterPro"/>
</dbReference>
<name>G4Q3Z8_ACIIR</name>
<evidence type="ECO:0000313" key="1">
    <source>
        <dbReference type="EMBL" id="AEQ23064.1"/>
    </source>
</evidence>
<dbReference type="AlphaFoldDB" id="G4Q3Z8"/>
<organism evidence="1 2">
    <name type="scientific">Acidaminococcus intestini (strain RyC-MR95)</name>
    <dbReference type="NCBI Taxonomy" id="568816"/>
    <lineage>
        <taxon>Bacteria</taxon>
        <taxon>Bacillati</taxon>
        <taxon>Bacillota</taxon>
        <taxon>Negativicutes</taxon>
        <taxon>Acidaminococcales</taxon>
        <taxon>Acidaminococcaceae</taxon>
        <taxon>Acidaminococcus</taxon>
    </lineage>
</organism>
<dbReference type="eggNOG" id="ENOG50309T9">
    <property type="taxonomic scope" value="Bacteria"/>
</dbReference>
<dbReference type="GO" id="GO:0003690">
    <property type="term" value="F:double-stranded DNA binding"/>
    <property type="evidence" value="ECO:0007669"/>
    <property type="project" value="InterPro"/>
</dbReference>
<evidence type="ECO:0000313" key="2">
    <source>
        <dbReference type="Proteomes" id="UP000007093"/>
    </source>
</evidence>
<reference evidence="1 2" key="1">
    <citation type="journal article" date="2011" name="J. Bacteriol.">
        <title>Complete genome sequence of Acidaminococcus intestini RYC-MR95, a Gram-negative bacterium from the phylum Firmicutes.</title>
        <authorList>
            <person name="D'Auria G."/>
            <person name="Galan J.C."/>
            <person name="Rodriguez-Alcayna M."/>
            <person name="Moya A."/>
            <person name="Baquero F."/>
            <person name="Latorre A."/>
        </authorList>
    </citation>
    <scope>NUCLEOTIDE SEQUENCE [LARGE SCALE GENOMIC DNA]</scope>
    <source>
        <strain evidence="1 2">RyC-MR95</strain>
    </source>
</reference>
<dbReference type="EMBL" id="CP003058">
    <property type="protein sequence ID" value="AEQ23064.1"/>
    <property type="molecule type" value="Genomic_DNA"/>
</dbReference>
<sequence length="184" mass="21108">MNDILAAEMEEALYGMDSNEHQKEGFAVNDDNKADWALKRIKENQAKIDEISELYEQQTLRLVHWRNEEMDKLIKNNEALESMIMPYAAAKLEKSRHKSFKLPNGKCGFRSVPPKFIRDEEKLLKFAESSVPNVVKVKKSVDWAALKKLVENNNGKAVMIETGEIVDGVKVEVQPPKFYVEVNK</sequence>
<dbReference type="SUPFAM" id="SSF161266">
    <property type="entry name" value="Gam-like"/>
    <property type="match status" value="1"/>
</dbReference>
<keyword evidence="2" id="KW-1185">Reference proteome</keyword>
<proteinExistence type="predicted"/>
<dbReference type="HOGENOM" id="CLU_109237_0_0_9"/>